<dbReference type="STRING" id="623280.SAMN05660226_04083"/>
<dbReference type="AlphaFoldDB" id="A0A1T5FM84"/>
<feature type="domain" description="AB hydrolase-1" evidence="3">
    <location>
        <begin position="93"/>
        <end position="326"/>
    </location>
</feature>
<reference evidence="4 5" key="1">
    <citation type="submission" date="2017-02" db="EMBL/GenBank/DDBJ databases">
        <authorList>
            <person name="Peterson S.W."/>
        </authorList>
    </citation>
    <scope>NUCLEOTIDE SEQUENCE [LARGE SCALE GENOMIC DNA]</scope>
    <source>
        <strain evidence="4 5">DSM 22899</strain>
    </source>
</reference>
<evidence type="ECO:0000259" key="3">
    <source>
        <dbReference type="Pfam" id="PF00561"/>
    </source>
</evidence>
<proteinExistence type="predicted"/>
<evidence type="ECO:0000256" key="1">
    <source>
        <dbReference type="ARBA" id="ARBA00022801"/>
    </source>
</evidence>
<gene>
    <name evidence="4" type="ORF">SAMN05660226_04083</name>
</gene>
<keyword evidence="1" id="KW-0378">Hydrolase</keyword>
<dbReference type="GO" id="GO:0016787">
    <property type="term" value="F:hydrolase activity"/>
    <property type="evidence" value="ECO:0007669"/>
    <property type="project" value="UniProtKB-KW"/>
</dbReference>
<dbReference type="RefSeq" id="WP_233632694.1">
    <property type="nucleotide sequence ID" value="NZ_FUYS01000018.1"/>
</dbReference>
<dbReference type="EMBL" id="FUYS01000018">
    <property type="protein sequence ID" value="SKB97197.1"/>
    <property type="molecule type" value="Genomic_DNA"/>
</dbReference>
<dbReference type="Proteomes" id="UP000190541">
    <property type="component" value="Unassembled WGS sequence"/>
</dbReference>
<accession>A0A1T5FM84</accession>
<dbReference type="InterPro" id="IPR029058">
    <property type="entry name" value="AB_hydrolase_fold"/>
</dbReference>
<name>A0A1T5FM84_9SPHI</name>
<organism evidence="4 5">
    <name type="scientific">Parapedobacter luteus</name>
    <dbReference type="NCBI Taxonomy" id="623280"/>
    <lineage>
        <taxon>Bacteria</taxon>
        <taxon>Pseudomonadati</taxon>
        <taxon>Bacteroidota</taxon>
        <taxon>Sphingobacteriia</taxon>
        <taxon>Sphingobacteriales</taxon>
        <taxon>Sphingobacteriaceae</taxon>
        <taxon>Parapedobacter</taxon>
    </lineage>
</organism>
<dbReference type="PANTHER" id="PTHR43798">
    <property type="entry name" value="MONOACYLGLYCEROL LIPASE"/>
    <property type="match status" value="1"/>
</dbReference>
<keyword evidence="2" id="KW-0472">Membrane</keyword>
<keyword evidence="5" id="KW-1185">Reference proteome</keyword>
<dbReference type="PRINTS" id="PR00412">
    <property type="entry name" value="EPOXHYDRLASE"/>
</dbReference>
<dbReference type="Pfam" id="PF00561">
    <property type="entry name" value="Abhydrolase_1"/>
    <property type="match status" value="1"/>
</dbReference>
<keyword evidence="2" id="KW-0812">Transmembrane</keyword>
<dbReference type="GO" id="GO:0016020">
    <property type="term" value="C:membrane"/>
    <property type="evidence" value="ECO:0007669"/>
    <property type="project" value="TreeGrafter"/>
</dbReference>
<dbReference type="Gene3D" id="3.40.50.1820">
    <property type="entry name" value="alpha/beta hydrolase"/>
    <property type="match status" value="1"/>
</dbReference>
<dbReference type="SUPFAM" id="SSF53474">
    <property type="entry name" value="alpha/beta-Hydrolases"/>
    <property type="match status" value="1"/>
</dbReference>
<evidence type="ECO:0000256" key="2">
    <source>
        <dbReference type="SAM" id="Phobius"/>
    </source>
</evidence>
<dbReference type="PANTHER" id="PTHR43798:SF31">
    <property type="entry name" value="AB HYDROLASE SUPERFAMILY PROTEIN YCLE"/>
    <property type="match status" value="1"/>
</dbReference>
<protein>
    <submittedName>
        <fullName evidence="4">Pimeloyl-ACP methyl ester carboxylesterase</fullName>
    </submittedName>
</protein>
<evidence type="ECO:0000313" key="5">
    <source>
        <dbReference type="Proteomes" id="UP000190541"/>
    </source>
</evidence>
<feature type="transmembrane region" description="Helical" evidence="2">
    <location>
        <begin position="41"/>
        <end position="59"/>
    </location>
</feature>
<evidence type="ECO:0000313" key="4">
    <source>
        <dbReference type="EMBL" id="SKB97197.1"/>
    </source>
</evidence>
<dbReference type="InterPro" id="IPR000639">
    <property type="entry name" value="Epox_hydrolase-like"/>
</dbReference>
<sequence>MNNSATATWIGKINKKKEFFTATPKLSAARLSSLTPKNMKTRALIIGFIASLTLNTLVFSQGKRIPYSAGREEYIEVEKNVRLHVIDWGEGQPVVLIHGWPLNNAMYEYQYQYLVQRGFRVIGISLRGFGKSDRPYGQYDFDVFSDDIKTVLEKLKIENAVLGGFSMGGAVVIHYVTKHQAAHVSKLALFAAAAPSWVQRPGFPYGLTEDGAASFIELTRTDRPKIVEDFDRDFPGAEGGISKGMSDWLKSINMDASPYAATQAVVALANIDLRPELANIDIPVAIFHGVMDKLCDFGLAEELQKGIKDAYIVRFENSGHALFIEEMEKFNTALEEFARK</sequence>
<dbReference type="InterPro" id="IPR050266">
    <property type="entry name" value="AB_hydrolase_sf"/>
</dbReference>
<dbReference type="InterPro" id="IPR000073">
    <property type="entry name" value="AB_hydrolase_1"/>
</dbReference>
<keyword evidence="2" id="KW-1133">Transmembrane helix</keyword>